<dbReference type="PROSITE" id="PS00131">
    <property type="entry name" value="CARBOXYPEPT_SER_SER"/>
    <property type="match status" value="1"/>
</dbReference>
<reference evidence="8 9" key="1">
    <citation type="submission" date="2016-03" db="EMBL/GenBank/DDBJ databases">
        <authorList>
            <person name="Ploux O."/>
        </authorList>
    </citation>
    <scope>NUCLEOTIDE SEQUENCE [LARGE SCALE GENOMIC DNA]</scope>
    <source>
        <strain evidence="8 9">UAMH 11012</strain>
    </source>
</reference>
<evidence type="ECO:0000256" key="4">
    <source>
        <dbReference type="ARBA" id="ARBA00022729"/>
    </source>
</evidence>
<organism evidence="8 9">
    <name type="scientific">Phialocephala subalpina</name>
    <dbReference type="NCBI Taxonomy" id="576137"/>
    <lineage>
        <taxon>Eukaryota</taxon>
        <taxon>Fungi</taxon>
        <taxon>Dikarya</taxon>
        <taxon>Ascomycota</taxon>
        <taxon>Pezizomycotina</taxon>
        <taxon>Leotiomycetes</taxon>
        <taxon>Helotiales</taxon>
        <taxon>Mollisiaceae</taxon>
        <taxon>Phialocephala</taxon>
        <taxon>Phialocephala fortinii species complex</taxon>
    </lineage>
</organism>
<dbReference type="OrthoDB" id="443318at2759"/>
<comment type="similarity">
    <text evidence="1 7">Belongs to the peptidase S10 family.</text>
</comment>
<dbReference type="GO" id="GO:0000324">
    <property type="term" value="C:fungal-type vacuole"/>
    <property type="evidence" value="ECO:0007669"/>
    <property type="project" value="TreeGrafter"/>
</dbReference>
<keyword evidence="6" id="KW-0325">Glycoprotein</keyword>
<dbReference type="InterPro" id="IPR033124">
    <property type="entry name" value="Ser_caboxypep_his_AS"/>
</dbReference>
<evidence type="ECO:0000256" key="6">
    <source>
        <dbReference type="ARBA" id="ARBA00023180"/>
    </source>
</evidence>
<dbReference type="STRING" id="576137.A0A1L7XUL0"/>
<keyword evidence="3 7" id="KW-0645">Protease</keyword>
<keyword evidence="2 7" id="KW-0121">Carboxypeptidase</keyword>
<dbReference type="PANTHER" id="PTHR11802:SF113">
    <property type="entry name" value="SERINE CARBOXYPEPTIDASE CTSA-4.1"/>
    <property type="match status" value="1"/>
</dbReference>
<dbReference type="GO" id="GO:0006508">
    <property type="term" value="P:proteolysis"/>
    <property type="evidence" value="ECO:0007669"/>
    <property type="project" value="UniProtKB-KW"/>
</dbReference>
<dbReference type="AlphaFoldDB" id="A0A1L7XUL0"/>
<keyword evidence="9" id="KW-1185">Reference proteome</keyword>
<dbReference type="PANTHER" id="PTHR11802">
    <property type="entry name" value="SERINE PROTEASE FAMILY S10 SERINE CARBOXYPEPTIDASE"/>
    <property type="match status" value="1"/>
</dbReference>
<sequence length="496" mass="54532">MIRLFVPLLALALSTSASFLSQTPIAFGAGSSSELSSTPFGDSPVRVLTHESHPEHSLIINAHNSIEPLVKGDQPSLADVCPGATSGYTGYLKSGPKHFYFAYFESRTNTASDPLVLWLNGGPGCSSMMGLFMELGPCTVNEGGDSARENPDSWINAANVFFLDQPIGVGFSYSTNHSAPGGQGGTFAASEDIYAFMRLWYKAFPESKSLPFSIAGESYGGHYIPVFAEHINEMNKIATPDEQIPLESVLIGNGIFSDAKQGSSSYDISCTNVTGIGPLLDETVCSRMSEAVGRCEYLLSACHDYPDPLICQASAEFCGEELDMPYVRSGRNYYDISKPCDGYLCYPIINSVTKFLRTDKVRNAFGVDPEAPQFQGCSNKVGEEFSKVNDYIIDTRPYVAALLHSGIRVLIYVGTYDWICNFVGNERVFGSLKWNGMPDFRYQQENNKQAWSGGLWWESGLLRYVRIHGAGHMVPWDKPVEALHLFKAWLEKKALQ</sequence>
<dbReference type="InterPro" id="IPR001563">
    <property type="entry name" value="Peptidase_S10"/>
</dbReference>
<dbReference type="GO" id="GO:0004185">
    <property type="term" value="F:serine-type carboxypeptidase activity"/>
    <property type="evidence" value="ECO:0007669"/>
    <property type="project" value="UniProtKB-UniRule"/>
</dbReference>
<evidence type="ECO:0000256" key="1">
    <source>
        <dbReference type="ARBA" id="ARBA00009431"/>
    </source>
</evidence>
<keyword evidence="5 7" id="KW-0378">Hydrolase</keyword>
<dbReference type="Pfam" id="PF00450">
    <property type="entry name" value="Peptidase_S10"/>
    <property type="match status" value="1"/>
</dbReference>
<accession>A0A1L7XUL0</accession>
<evidence type="ECO:0000256" key="2">
    <source>
        <dbReference type="ARBA" id="ARBA00022645"/>
    </source>
</evidence>
<dbReference type="SUPFAM" id="SSF53474">
    <property type="entry name" value="alpha/beta-Hydrolases"/>
    <property type="match status" value="1"/>
</dbReference>
<feature type="chain" id="PRO_5011812270" description="Carboxypeptidase" evidence="7">
    <location>
        <begin position="18"/>
        <end position="496"/>
    </location>
</feature>
<dbReference type="EC" id="3.4.16.-" evidence="7"/>
<dbReference type="Gene3D" id="3.40.50.1820">
    <property type="entry name" value="alpha/beta hydrolase"/>
    <property type="match status" value="1"/>
</dbReference>
<feature type="signal peptide" evidence="7">
    <location>
        <begin position="1"/>
        <end position="17"/>
    </location>
</feature>
<dbReference type="Gene3D" id="1.10.287.410">
    <property type="match status" value="1"/>
</dbReference>
<dbReference type="PRINTS" id="PR00724">
    <property type="entry name" value="CRBOXYPTASEC"/>
</dbReference>
<evidence type="ECO:0000256" key="7">
    <source>
        <dbReference type="RuleBase" id="RU361156"/>
    </source>
</evidence>
<name>A0A1L7XUL0_9HELO</name>
<keyword evidence="4 7" id="KW-0732">Signal</keyword>
<gene>
    <name evidence="8" type="ORF">PAC_18566</name>
</gene>
<dbReference type="PROSITE" id="PS00560">
    <property type="entry name" value="CARBOXYPEPT_SER_HIS"/>
    <property type="match status" value="1"/>
</dbReference>
<dbReference type="Proteomes" id="UP000184330">
    <property type="component" value="Unassembled WGS sequence"/>
</dbReference>
<evidence type="ECO:0000256" key="5">
    <source>
        <dbReference type="ARBA" id="ARBA00022801"/>
    </source>
</evidence>
<proteinExistence type="inferred from homology"/>
<dbReference type="InterPro" id="IPR029058">
    <property type="entry name" value="AB_hydrolase_fold"/>
</dbReference>
<evidence type="ECO:0000256" key="3">
    <source>
        <dbReference type="ARBA" id="ARBA00022670"/>
    </source>
</evidence>
<dbReference type="InterPro" id="IPR018202">
    <property type="entry name" value="Ser_caboxypep_ser_AS"/>
</dbReference>
<evidence type="ECO:0000313" key="8">
    <source>
        <dbReference type="EMBL" id="CZR68667.1"/>
    </source>
</evidence>
<evidence type="ECO:0000313" key="9">
    <source>
        <dbReference type="Proteomes" id="UP000184330"/>
    </source>
</evidence>
<dbReference type="EMBL" id="FJOG01000058">
    <property type="protein sequence ID" value="CZR68667.1"/>
    <property type="molecule type" value="Genomic_DNA"/>
</dbReference>
<protein>
    <recommendedName>
        <fullName evidence="7">Carboxypeptidase</fullName>
        <ecNumber evidence="7">3.4.16.-</ecNumber>
    </recommendedName>
</protein>